<dbReference type="RefSeq" id="WP_107561040.1">
    <property type="nucleotide sequence ID" value="NZ_NVQC01000008.1"/>
</dbReference>
<name>A0A2T4U1A8_9BACT</name>
<comment type="caution">
    <text evidence="1">The sequence shown here is derived from an EMBL/GenBank/DDBJ whole genome shotgun (WGS) entry which is preliminary data.</text>
</comment>
<reference evidence="1 2" key="1">
    <citation type="submission" date="2017-09" db="EMBL/GenBank/DDBJ databases">
        <title>Bloom of a denitrifying methanotroph, Candidatus Methylomirabilis limnetica, in a deep stratified lake.</title>
        <authorList>
            <person name="Graf J.S."/>
            <person name="Marchant H.K."/>
            <person name="Tienken D."/>
            <person name="Hach P.F."/>
            <person name="Brand A."/>
            <person name="Schubert C.J."/>
            <person name="Kuypers M.M."/>
            <person name="Milucka J."/>
        </authorList>
    </citation>
    <scope>NUCLEOTIDE SEQUENCE [LARGE SCALE GENOMIC DNA]</scope>
    <source>
        <strain evidence="1 2">Zug</strain>
    </source>
</reference>
<organism evidence="1 2">
    <name type="scientific">Candidatus Methylomirabilis limnetica</name>
    <dbReference type="NCBI Taxonomy" id="2033718"/>
    <lineage>
        <taxon>Bacteria</taxon>
        <taxon>Candidatus Methylomirabilota</taxon>
        <taxon>Candidatus Methylomirabilia</taxon>
        <taxon>Candidatus Methylomirabilales</taxon>
        <taxon>Candidatus Methylomirabilaceae</taxon>
        <taxon>Candidatus Methylomirabilis</taxon>
    </lineage>
</organism>
<keyword evidence="2" id="KW-1185">Reference proteome</keyword>
<dbReference type="Proteomes" id="UP000241436">
    <property type="component" value="Unassembled WGS sequence"/>
</dbReference>
<sequence>MSKSLVSKLPDADMQAAPAALLRAGRRAREIARQTGTAVVVMRDGKLVEETAIEPHQVDEVKEAGKAA</sequence>
<reference evidence="2" key="2">
    <citation type="journal article" date="2018" name="Environ. Microbiol.">
        <title>Bloom of a denitrifying methanotroph, 'Candidatus Methylomirabilis limnetica', in a deep stratified lake.</title>
        <authorList>
            <person name="Graf J.S."/>
            <person name="Mayr M.J."/>
            <person name="Marchant H.K."/>
            <person name="Tienken D."/>
            <person name="Hach P.F."/>
            <person name="Brand A."/>
            <person name="Schubert C.J."/>
            <person name="Kuypers M.M."/>
            <person name="Milucka J."/>
        </authorList>
    </citation>
    <scope>NUCLEOTIDE SEQUENCE [LARGE SCALE GENOMIC DNA]</scope>
    <source>
        <strain evidence="2">Zug</strain>
    </source>
</reference>
<evidence type="ECO:0000313" key="1">
    <source>
        <dbReference type="EMBL" id="PTL37135.1"/>
    </source>
</evidence>
<gene>
    <name evidence="1" type="ORF">CLG94_00970</name>
</gene>
<evidence type="ECO:0000313" key="2">
    <source>
        <dbReference type="Proteomes" id="UP000241436"/>
    </source>
</evidence>
<accession>A0A2T4U1A8</accession>
<dbReference type="EMBL" id="NVQC01000008">
    <property type="protein sequence ID" value="PTL37135.1"/>
    <property type="molecule type" value="Genomic_DNA"/>
</dbReference>
<dbReference type="AlphaFoldDB" id="A0A2T4U1A8"/>
<proteinExistence type="predicted"/>
<protein>
    <submittedName>
        <fullName evidence="1">Uncharacterized protein</fullName>
    </submittedName>
</protein>